<keyword evidence="5" id="KW-0472">Membrane</keyword>
<comment type="subcellular location">
    <subcellularLocation>
        <location evidence="1">Endomembrane system</location>
    </subcellularLocation>
</comment>
<feature type="region of interest" description="Disordered" evidence="6">
    <location>
        <begin position="340"/>
        <end position="361"/>
    </location>
</feature>
<dbReference type="GO" id="GO:0012505">
    <property type="term" value="C:endomembrane system"/>
    <property type="evidence" value="ECO:0007669"/>
    <property type="project" value="UniProtKB-SubCell"/>
</dbReference>
<dbReference type="PANTHER" id="PTHR30024:SF43">
    <property type="entry name" value="BLL4572 PROTEIN"/>
    <property type="match status" value="1"/>
</dbReference>
<name>A0AA42BAR7_9BACT</name>
<organism evidence="7 8">
    <name type="scientific">Thermalbibacter longus</name>
    <dbReference type="NCBI Taxonomy" id="2951981"/>
    <lineage>
        <taxon>Bacteria</taxon>
        <taxon>Pseudomonadati</taxon>
        <taxon>Thermomicrobiota</taxon>
        <taxon>Thermomicrobia</taxon>
        <taxon>Thermomicrobiales</taxon>
        <taxon>Thermomicrobiaceae</taxon>
        <taxon>Thermalbibacter</taxon>
    </lineage>
</organism>
<dbReference type="Pfam" id="PF13379">
    <property type="entry name" value="NMT1_2"/>
    <property type="match status" value="1"/>
</dbReference>
<keyword evidence="8" id="KW-1185">Reference proteome</keyword>
<evidence type="ECO:0000256" key="3">
    <source>
        <dbReference type="ARBA" id="ARBA00022475"/>
    </source>
</evidence>
<evidence type="ECO:0000256" key="5">
    <source>
        <dbReference type="ARBA" id="ARBA00023136"/>
    </source>
</evidence>
<comment type="caution">
    <text evidence="7">The sequence shown here is derived from an EMBL/GenBank/DDBJ whole genome shotgun (WGS) entry which is preliminary data.</text>
</comment>
<evidence type="ECO:0000256" key="2">
    <source>
        <dbReference type="ARBA" id="ARBA00022448"/>
    </source>
</evidence>
<evidence type="ECO:0000256" key="1">
    <source>
        <dbReference type="ARBA" id="ARBA00004308"/>
    </source>
</evidence>
<dbReference type="InterPro" id="IPR044527">
    <property type="entry name" value="NrtA/CpmA_ABC-bd_dom"/>
</dbReference>
<dbReference type="RefSeq" id="WP_284056730.1">
    <property type="nucleotide sequence ID" value="NZ_JAMSLR010000004.1"/>
</dbReference>
<dbReference type="EMBL" id="JAMSLR010000004">
    <property type="protein sequence ID" value="MCM8748949.1"/>
    <property type="molecule type" value="Genomic_DNA"/>
</dbReference>
<reference evidence="7" key="1">
    <citation type="submission" date="2022-06" db="EMBL/GenBank/DDBJ databases">
        <title>CFH 74404 Thermomicrobiaceae sp.</title>
        <authorList>
            <person name="Ming H."/>
            <person name="Li W.-J."/>
            <person name="Zhao Z."/>
        </authorList>
    </citation>
    <scope>NUCLEOTIDE SEQUENCE</scope>
    <source>
        <strain evidence="7">CFH 74404</strain>
    </source>
</reference>
<dbReference type="Gene3D" id="3.40.190.10">
    <property type="entry name" value="Periplasmic binding protein-like II"/>
    <property type="match status" value="2"/>
</dbReference>
<protein>
    <submittedName>
        <fullName evidence="7">ABC transporter substrate-binding protein</fullName>
    </submittedName>
</protein>
<proteinExistence type="predicted"/>
<dbReference type="AlphaFoldDB" id="A0AA42BAR7"/>
<evidence type="ECO:0000313" key="7">
    <source>
        <dbReference type="EMBL" id="MCM8748949.1"/>
    </source>
</evidence>
<sequence>MQASPARQLNTQPLKIGYLPITDASALLVAHALGYYQEEGLAVEQPVLFRGWAQIAEAFQAGQVNVVHLLMPLAIWLRYGRQFPAKVVAWNHLNGSAFTTATSLTEPAQLGGKLIAVPFWYSIHNVTLQMLLRANSLEPVLGSAAQPGPNQVELLVMAPPDMLPALASGRIAGYIVADPFNALAEIRKQGRIFRFTGDIWRDHACCVVVMREEDLAQRPNWAQAVVNAVVRAQLWLREHGADAAQVLTTYLPQPLEAIARVFTTPLDSYAETGAVHHLHWHPQWIDFQPYPYPSFTRALVEALKQTAVEGDTGFLAALEPDHVAQDLVDERFVREAIEAHGGPTAFSQPPNWERQEEIDAA</sequence>
<gene>
    <name evidence="7" type="ORF">NET02_07330</name>
</gene>
<keyword evidence="4" id="KW-0997">Cell inner membrane</keyword>
<accession>A0AA42BAR7</accession>
<keyword evidence="2" id="KW-0813">Transport</keyword>
<dbReference type="PANTHER" id="PTHR30024">
    <property type="entry name" value="ALIPHATIC SULFONATES-BINDING PROTEIN-RELATED"/>
    <property type="match status" value="1"/>
</dbReference>
<keyword evidence="3" id="KW-1003">Cell membrane</keyword>
<dbReference type="CDD" id="cd13553">
    <property type="entry name" value="PBP2_NrtA_CpmA_like"/>
    <property type="match status" value="1"/>
</dbReference>
<evidence type="ECO:0000256" key="4">
    <source>
        <dbReference type="ARBA" id="ARBA00022519"/>
    </source>
</evidence>
<evidence type="ECO:0000313" key="8">
    <source>
        <dbReference type="Proteomes" id="UP001165306"/>
    </source>
</evidence>
<dbReference type="SUPFAM" id="SSF53850">
    <property type="entry name" value="Periplasmic binding protein-like II"/>
    <property type="match status" value="1"/>
</dbReference>
<evidence type="ECO:0000256" key="6">
    <source>
        <dbReference type="SAM" id="MobiDB-lite"/>
    </source>
</evidence>
<dbReference type="Proteomes" id="UP001165306">
    <property type="component" value="Unassembled WGS sequence"/>
</dbReference>